<keyword evidence="1" id="KW-1185">Reference proteome</keyword>
<proteinExistence type="predicted"/>
<protein>
    <submittedName>
        <fullName evidence="2">Uncharacterized protein</fullName>
    </submittedName>
</protein>
<name>A0A6P4IV71_DROKI</name>
<sequence length="254" mass="28988">MEGFEYVVNPPLWPTIGFLKKIRRDSEGNFVRDSYVKTPPPAAGPADYDVPSTIGFKYPSKAGFSALANKMPRLPANRELGYPPVGTYATDFPGTQYSFTFKKATVKDQKWMTPGPSTYTRHLKYPDSHVEMAFGYHRIIWPSVAVFCSPVNLARCSVCGEKPVGDYFHNFGNDQDMCRPCMQAAVTVMKKCSVQVTERFSRQQKIKQFVPARNCAFFHLHDGTNATIERETRKVLRQKIRVENYLYRFNAKVE</sequence>
<evidence type="ECO:0000313" key="1">
    <source>
        <dbReference type="Proteomes" id="UP001652661"/>
    </source>
</evidence>
<reference evidence="1" key="1">
    <citation type="submission" date="2025-05" db="UniProtKB">
        <authorList>
            <consortium name="RefSeq"/>
        </authorList>
    </citation>
    <scope>NUCLEOTIDE SEQUENCE [LARGE SCALE GENOMIC DNA]</scope>
    <source>
        <strain evidence="1">14028-0561.14</strain>
    </source>
</reference>
<dbReference type="GeneID" id="108082135"/>
<evidence type="ECO:0000313" key="2">
    <source>
        <dbReference type="RefSeq" id="XP_017032927.1"/>
    </source>
</evidence>
<dbReference type="OrthoDB" id="8189408at2759"/>
<reference evidence="2" key="2">
    <citation type="submission" date="2025-08" db="UniProtKB">
        <authorList>
            <consortium name="RefSeq"/>
        </authorList>
    </citation>
    <scope>IDENTIFICATION</scope>
    <source>
        <strain evidence="2">14028-0561.14</strain>
        <tissue evidence="2">Whole fly</tissue>
    </source>
</reference>
<dbReference type="Proteomes" id="UP001652661">
    <property type="component" value="Chromosome 2R"/>
</dbReference>
<gene>
    <name evidence="2" type="primary">LOC108082135</name>
</gene>
<organism evidence="1 2">
    <name type="scientific">Drosophila kikkawai</name>
    <name type="common">Fruit fly</name>
    <dbReference type="NCBI Taxonomy" id="30033"/>
    <lineage>
        <taxon>Eukaryota</taxon>
        <taxon>Metazoa</taxon>
        <taxon>Ecdysozoa</taxon>
        <taxon>Arthropoda</taxon>
        <taxon>Hexapoda</taxon>
        <taxon>Insecta</taxon>
        <taxon>Pterygota</taxon>
        <taxon>Neoptera</taxon>
        <taxon>Endopterygota</taxon>
        <taxon>Diptera</taxon>
        <taxon>Brachycera</taxon>
        <taxon>Muscomorpha</taxon>
        <taxon>Ephydroidea</taxon>
        <taxon>Drosophilidae</taxon>
        <taxon>Drosophila</taxon>
        <taxon>Sophophora</taxon>
    </lineage>
</organism>
<dbReference type="RefSeq" id="XP_017032927.1">
    <property type="nucleotide sequence ID" value="XM_017177438.3"/>
</dbReference>
<accession>A0A6P4IV71</accession>
<dbReference type="AlphaFoldDB" id="A0A6P4IV71"/>